<sequence>MNGSCWFLGTWRSKGGIPFWGFGLYRKCSRRERCSRGSDSTLELSDPVARSHQGAMQYTIRSSQVRSF</sequence>
<dbReference type="EMBL" id="WIGN01000077">
    <property type="protein sequence ID" value="KAF6811203.1"/>
    <property type="molecule type" value="Genomic_DNA"/>
</dbReference>
<dbReference type="Proteomes" id="UP000652219">
    <property type="component" value="Unassembled WGS sequence"/>
</dbReference>
<evidence type="ECO:0000313" key="2">
    <source>
        <dbReference type="Proteomes" id="UP000652219"/>
    </source>
</evidence>
<reference evidence="1 2" key="1">
    <citation type="journal article" date="2020" name="Phytopathology">
        <title>Genome Sequence Resources of Colletotrichum truncatum, C. plurivorum, C. musicola, and C. sojae: Four Species Pathogenic to Soybean (Glycine max).</title>
        <authorList>
            <person name="Rogerio F."/>
            <person name="Boufleur T.R."/>
            <person name="Ciampi-Guillardi M."/>
            <person name="Sukno S.A."/>
            <person name="Thon M.R."/>
            <person name="Massola Junior N.S."/>
            <person name="Baroncelli R."/>
        </authorList>
    </citation>
    <scope>NUCLEOTIDE SEQUENCE [LARGE SCALE GENOMIC DNA]</scope>
    <source>
        <strain evidence="1 2">LFN0009</strain>
    </source>
</reference>
<gene>
    <name evidence="1" type="ORF">CSOJ01_05882</name>
</gene>
<comment type="caution">
    <text evidence="1">The sequence shown here is derived from an EMBL/GenBank/DDBJ whole genome shotgun (WGS) entry which is preliminary data.</text>
</comment>
<protein>
    <submittedName>
        <fullName evidence="1">Uncharacterized protein</fullName>
    </submittedName>
</protein>
<keyword evidence="2" id="KW-1185">Reference proteome</keyword>
<evidence type="ECO:0000313" key="1">
    <source>
        <dbReference type="EMBL" id="KAF6811203.1"/>
    </source>
</evidence>
<accession>A0A8H6MWV1</accession>
<organism evidence="1 2">
    <name type="scientific">Colletotrichum sojae</name>
    <dbReference type="NCBI Taxonomy" id="2175907"/>
    <lineage>
        <taxon>Eukaryota</taxon>
        <taxon>Fungi</taxon>
        <taxon>Dikarya</taxon>
        <taxon>Ascomycota</taxon>
        <taxon>Pezizomycotina</taxon>
        <taxon>Sordariomycetes</taxon>
        <taxon>Hypocreomycetidae</taxon>
        <taxon>Glomerellales</taxon>
        <taxon>Glomerellaceae</taxon>
        <taxon>Colletotrichum</taxon>
        <taxon>Colletotrichum orchidearum species complex</taxon>
    </lineage>
</organism>
<proteinExistence type="predicted"/>
<name>A0A8H6MWV1_9PEZI</name>
<dbReference type="AlphaFoldDB" id="A0A8H6MWV1"/>